<accession>A0AAV4X4J6</accession>
<gene>
    <name evidence="1" type="ORF">CEXT_300471</name>
</gene>
<sequence>MADGTCLVILSSPDDRDGVGVASADGDPTLDDAESSLDVFSYSFRSTQNEFSPFVERFNICGSHVPLMYYCAQKDNPLLNCVLYLRSQCFFLLPFIAAVIRLCLEKMVGRVGSKRAQQNSLRTLVARRWSAPWNDGCVSRAVCLLSLARLAAS</sequence>
<organism evidence="1 2">
    <name type="scientific">Caerostris extrusa</name>
    <name type="common">Bark spider</name>
    <name type="synonym">Caerostris bankana</name>
    <dbReference type="NCBI Taxonomy" id="172846"/>
    <lineage>
        <taxon>Eukaryota</taxon>
        <taxon>Metazoa</taxon>
        <taxon>Ecdysozoa</taxon>
        <taxon>Arthropoda</taxon>
        <taxon>Chelicerata</taxon>
        <taxon>Arachnida</taxon>
        <taxon>Araneae</taxon>
        <taxon>Araneomorphae</taxon>
        <taxon>Entelegynae</taxon>
        <taxon>Araneoidea</taxon>
        <taxon>Araneidae</taxon>
        <taxon>Caerostris</taxon>
    </lineage>
</organism>
<protein>
    <submittedName>
        <fullName evidence="1">Uncharacterized protein</fullName>
    </submittedName>
</protein>
<name>A0AAV4X4J6_CAEEX</name>
<evidence type="ECO:0000313" key="1">
    <source>
        <dbReference type="EMBL" id="GIY88694.1"/>
    </source>
</evidence>
<dbReference type="EMBL" id="BPLR01017093">
    <property type="protein sequence ID" value="GIY88694.1"/>
    <property type="molecule type" value="Genomic_DNA"/>
</dbReference>
<comment type="caution">
    <text evidence="1">The sequence shown here is derived from an EMBL/GenBank/DDBJ whole genome shotgun (WGS) entry which is preliminary data.</text>
</comment>
<reference evidence="1 2" key="1">
    <citation type="submission" date="2021-06" db="EMBL/GenBank/DDBJ databases">
        <title>Caerostris extrusa draft genome.</title>
        <authorList>
            <person name="Kono N."/>
            <person name="Arakawa K."/>
        </authorList>
    </citation>
    <scope>NUCLEOTIDE SEQUENCE [LARGE SCALE GENOMIC DNA]</scope>
</reference>
<evidence type="ECO:0000313" key="2">
    <source>
        <dbReference type="Proteomes" id="UP001054945"/>
    </source>
</evidence>
<proteinExistence type="predicted"/>
<dbReference type="Proteomes" id="UP001054945">
    <property type="component" value="Unassembled WGS sequence"/>
</dbReference>
<keyword evidence="2" id="KW-1185">Reference proteome</keyword>
<dbReference type="AlphaFoldDB" id="A0AAV4X4J6"/>